<dbReference type="EMBL" id="CCYD01002371">
    <property type="protein sequence ID" value="CEG46839.1"/>
    <property type="molecule type" value="Genomic_DNA"/>
</dbReference>
<protein>
    <submittedName>
        <fullName evidence="1">Uncharacterized protein</fullName>
    </submittedName>
</protein>
<evidence type="ECO:0000313" key="2">
    <source>
        <dbReference type="Proteomes" id="UP000054928"/>
    </source>
</evidence>
<sequence length="109" mass="12999">MGIEWTIWMDIRRFMFHQVRDCVEDGTHFEVSKCWFELRAVFVRNGNFVGLKDFSNWTQLNCIHLFLPETKFCINLSILHWQAVVIRSHKGLSNQQCEFGYINSDIAQR</sequence>
<name>A0A0P1AYT6_PLAHL</name>
<reference evidence="2" key="1">
    <citation type="submission" date="2014-09" db="EMBL/GenBank/DDBJ databases">
        <authorList>
            <person name="Sharma Rahul"/>
            <person name="Thines Marco"/>
        </authorList>
    </citation>
    <scope>NUCLEOTIDE SEQUENCE [LARGE SCALE GENOMIC DNA]</scope>
</reference>
<dbReference type="RefSeq" id="XP_024583208.1">
    <property type="nucleotide sequence ID" value="XM_024717739.1"/>
</dbReference>
<dbReference type="Proteomes" id="UP000054928">
    <property type="component" value="Unassembled WGS sequence"/>
</dbReference>
<proteinExistence type="predicted"/>
<dbReference type="AlphaFoldDB" id="A0A0P1AYT6"/>
<keyword evidence="2" id="KW-1185">Reference proteome</keyword>
<accession>A0A0P1AYT6</accession>
<evidence type="ECO:0000313" key="1">
    <source>
        <dbReference type="EMBL" id="CEG46839.1"/>
    </source>
</evidence>
<dbReference type="GeneID" id="36398571"/>
<organism evidence="1 2">
    <name type="scientific">Plasmopara halstedii</name>
    <name type="common">Downy mildew of sunflower</name>
    <dbReference type="NCBI Taxonomy" id="4781"/>
    <lineage>
        <taxon>Eukaryota</taxon>
        <taxon>Sar</taxon>
        <taxon>Stramenopiles</taxon>
        <taxon>Oomycota</taxon>
        <taxon>Peronosporomycetes</taxon>
        <taxon>Peronosporales</taxon>
        <taxon>Peronosporaceae</taxon>
        <taxon>Plasmopara</taxon>
    </lineage>
</organism>